<protein>
    <submittedName>
        <fullName evidence="1">Uncharacterized protein</fullName>
    </submittedName>
</protein>
<dbReference type="Proteomes" id="UP000054653">
    <property type="component" value="Unassembled WGS sequence"/>
</dbReference>
<comment type="caution">
    <text evidence="1">The sequence shown here is derived from an EMBL/GenBank/DDBJ whole genome shotgun (WGS) entry which is preliminary data.</text>
</comment>
<accession>A0A0V1CGP0</accession>
<evidence type="ECO:0000313" key="2">
    <source>
        <dbReference type="Proteomes" id="UP000054653"/>
    </source>
</evidence>
<keyword evidence="2" id="KW-1185">Reference proteome</keyword>
<gene>
    <name evidence="1" type="ORF">T03_6775</name>
</gene>
<dbReference type="OrthoDB" id="10592750at2759"/>
<name>A0A0V1CGP0_TRIBR</name>
<reference evidence="1 2" key="1">
    <citation type="submission" date="2015-01" db="EMBL/GenBank/DDBJ databases">
        <title>Evolution of Trichinella species and genotypes.</title>
        <authorList>
            <person name="Korhonen P.K."/>
            <person name="Edoardo P."/>
            <person name="Giuseppe L.R."/>
            <person name="Gasser R.B."/>
        </authorList>
    </citation>
    <scope>NUCLEOTIDE SEQUENCE [LARGE SCALE GENOMIC DNA]</scope>
    <source>
        <strain evidence="1">ISS120</strain>
    </source>
</reference>
<proteinExistence type="predicted"/>
<organism evidence="1 2">
    <name type="scientific">Trichinella britovi</name>
    <name type="common">Parasitic roundworm</name>
    <dbReference type="NCBI Taxonomy" id="45882"/>
    <lineage>
        <taxon>Eukaryota</taxon>
        <taxon>Metazoa</taxon>
        <taxon>Ecdysozoa</taxon>
        <taxon>Nematoda</taxon>
        <taxon>Enoplea</taxon>
        <taxon>Dorylaimia</taxon>
        <taxon>Trichinellida</taxon>
        <taxon>Trichinellidae</taxon>
        <taxon>Trichinella</taxon>
    </lineage>
</organism>
<sequence>MFEPLQANSDADVYLACKTGIHIWQTLKNTHLPEKYVRWPSISGLVTLCALFDIQEAHIGYCSIDVTYLNFGISMIACDDDQLLLVKMPFSDLARCMEQILNSICTGILAPNGGWGDFAYSLLRWCKILADNGNYGGLLSDLENFLAQLWKIYDIFN</sequence>
<dbReference type="EMBL" id="JYDI01000212">
    <property type="protein sequence ID" value="KRY48296.1"/>
    <property type="molecule type" value="Genomic_DNA"/>
</dbReference>
<evidence type="ECO:0000313" key="1">
    <source>
        <dbReference type="EMBL" id="KRY48296.1"/>
    </source>
</evidence>
<dbReference type="AlphaFoldDB" id="A0A0V1CGP0"/>